<reference evidence="2" key="1">
    <citation type="submission" date="2013-09" db="EMBL/GenBank/DDBJ databases">
        <title>Corchorus olitorius genome sequencing.</title>
        <authorList>
            <person name="Alam M."/>
            <person name="Haque M.S."/>
            <person name="Islam M.S."/>
            <person name="Emdad E.M."/>
            <person name="Islam M.M."/>
            <person name="Ahmed B."/>
            <person name="Halim A."/>
            <person name="Hossen Q.M.M."/>
            <person name="Hossain M.Z."/>
            <person name="Ahmed R."/>
            <person name="Khan M.M."/>
            <person name="Islam R."/>
            <person name="Rashid M.M."/>
            <person name="Khan S.A."/>
            <person name="Rahman M.S."/>
            <person name="Alam M."/>
            <person name="Yahiya A.S."/>
            <person name="Khan M.S."/>
            <person name="Azam M.S."/>
            <person name="Haque T."/>
            <person name="Lashkar M.Z.H."/>
            <person name="Akhand A.I."/>
            <person name="Morshed G."/>
            <person name="Roy S."/>
            <person name="Uddin K.S."/>
            <person name="Rabeya T."/>
            <person name="Hossain A.S."/>
            <person name="Chowdhury A."/>
            <person name="Snigdha A.R."/>
            <person name="Mortoza M.S."/>
            <person name="Matin S.A."/>
            <person name="Hoque S.M.E."/>
            <person name="Islam M.K."/>
            <person name="Roy D.K."/>
            <person name="Haider R."/>
            <person name="Moosa M.M."/>
            <person name="Elias S.M."/>
            <person name="Hasan A.M."/>
            <person name="Jahan S."/>
            <person name="Shafiuddin M."/>
            <person name="Mahmood N."/>
            <person name="Shommy N.S."/>
        </authorList>
    </citation>
    <scope>NUCLEOTIDE SEQUENCE [LARGE SCALE GENOMIC DNA]</scope>
    <source>
        <strain evidence="2">cv. O-4</strain>
    </source>
</reference>
<organism evidence="1 2">
    <name type="scientific">Corchorus olitorius</name>
    <dbReference type="NCBI Taxonomy" id="93759"/>
    <lineage>
        <taxon>Eukaryota</taxon>
        <taxon>Viridiplantae</taxon>
        <taxon>Streptophyta</taxon>
        <taxon>Embryophyta</taxon>
        <taxon>Tracheophyta</taxon>
        <taxon>Spermatophyta</taxon>
        <taxon>Magnoliopsida</taxon>
        <taxon>eudicotyledons</taxon>
        <taxon>Gunneridae</taxon>
        <taxon>Pentapetalae</taxon>
        <taxon>rosids</taxon>
        <taxon>malvids</taxon>
        <taxon>Malvales</taxon>
        <taxon>Malvaceae</taxon>
        <taxon>Grewioideae</taxon>
        <taxon>Apeibeae</taxon>
        <taxon>Corchorus</taxon>
    </lineage>
</organism>
<gene>
    <name evidence="1" type="ORF">COLO4_24426</name>
</gene>
<proteinExistence type="predicted"/>
<accession>A0A1R3IA47</accession>
<comment type="caution">
    <text evidence="1">The sequence shown here is derived from an EMBL/GenBank/DDBJ whole genome shotgun (WGS) entry which is preliminary data.</text>
</comment>
<dbReference type="OrthoDB" id="10348638at2759"/>
<keyword evidence="2" id="KW-1185">Reference proteome</keyword>
<dbReference type="EMBL" id="AWUE01018545">
    <property type="protein sequence ID" value="OMO79449.1"/>
    <property type="molecule type" value="Genomic_DNA"/>
</dbReference>
<sequence>MAMRFPKTPNKGPSDMAIFFPVFGTFSYGMYPIDKGNKNCRALAPASMVIDETT</sequence>
<evidence type="ECO:0000313" key="1">
    <source>
        <dbReference type="EMBL" id="OMO79449.1"/>
    </source>
</evidence>
<dbReference type="AlphaFoldDB" id="A0A1R3IA47"/>
<name>A0A1R3IA47_9ROSI</name>
<protein>
    <submittedName>
        <fullName evidence="1">NADH dehydrogenase</fullName>
    </submittedName>
</protein>
<evidence type="ECO:0000313" key="2">
    <source>
        <dbReference type="Proteomes" id="UP000187203"/>
    </source>
</evidence>
<dbReference type="Proteomes" id="UP000187203">
    <property type="component" value="Unassembled WGS sequence"/>
</dbReference>